<dbReference type="OMA" id="CYFESAR"/>
<dbReference type="PANTHER" id="PTHR23043">
    <property type="entry name" value="HYPOXIA-INDUCIBLE FACTOR 1 ALPHA"/>
    <property type="match status" value="1"/>
</dbReference>
<dbReference type="AlphaFoldDB" id="A0A087UHL2"/>
<feature type="region of interest" description="Disordered" evidence="4">
    <location>
        <begin position="50"/>
        <end position="82"/>
    </location>
</feature>
<evidence type="ECO:0000256" key="4">
    <source>
        <dbReference type="SAM" id="MobiDB-lite"/>
    </source>
</evidence>
<feature type="compositionally biased region" description="Low complexity" evidence="4">
    <location>
        <begin position="279"/>
        <end position="297"/>
    </location>
</feature>
<feature type="compositionally biased region" description="Low complexity" evidence="4">
    <location>
        <begin position="255"/>
        <end position="271"/>
    </location>
</feature>
<accession>A0A087UHL2</accession>
<dbReference type="OrthoDB" id="6432012at2759"/>
<evidence type="ECO:0000256" key="3">
    <source>
        <dbReference type="ARBA" id="ARBA00023242"/>
    </source>
</evidence>
<proteinExistence type="predicted"/>
<keyword evidence="6" id="KW-1185">Reference proteome</keyword>
<evidence type="ECO:0000313" key="6">
    <source>
        <dbReference type="Proteomes" id="UP000054359"/>
    </source>
</evidence>
<feature type="compositionally biased region" description="Basic residues" evidence="4">
    <location>
        <begin position="70"/>
        <end position="80"/>
    </location>
</feature>
<dbReference type="PANTHER" id="PTHR23043:SF17">
    <property type="entry name" value="PROTEIN SIMILAR"/>
    <property type="match status" value="1"/>
</dbReference>
<keyword evidence="3" id="KW-0539">Nucleus</keyword>
<dbReference type="GO" id="GO:0010557">
    <property type="term" value="P:positive regulation of macromolecule biosynthetic process"/>
    <property type="evidence" value="ECO:0007669"/>
    <property type="project" value="UniProtKB-ARBA"/>
</dbReference>
<evidence type="ECO:0000313" key="5">
    <source>
        <dbReference type="EMBL" id="KFM76851.1"/>
    </source>
</evidence>
<organism evidence="5 6">
    <name type="scientific">Stegodyphus mimosarum</name>
    <name type="common">African social velvet spider</name>
    <dbReference type="NCBI Taxonomy" id="407821"/>
    <lineage>
        <taxon>Eukaryota</taxon>
        <taxon>Metazoa</taxon>
        <taxon>Ecdysozoa</taxon>
        <taxon>Arthropoda</taxon>
        <taxon>Chelicerata</taxon>
        <taxon>Arachnida</taxon>
        <taxon>Araneae</taxon>
        <taxon>Araneomorphae</taxon>
        <taxon>Entelegynae</taxon>
        <taxon>Eresoidea</taxon>
        <taxon>Eresidae</taxon>
        <taxon>Stegodyphus</taxon>
    </lineage>
</organism>
<name>A0A087UHL2_STEMI</name>
<dbReference type="STRING" id="407821.A0A087UHL2"/>
<dbReference type="Proteomes" id="UP000054359">
    <property type="component" value="Unassembled WGS sequence"/>
</dbReference>
<dbReference type="EMBL" id="KK119834">
    <property type="protein sequence ID" value="KFM76851.1"/>
    <property type="molecule type" value="Genomic_DNA"/>
</dbReference>
<dbReference type="GO" id="GO:0000981">
    <property type="term" value="F:DNA-binding transcription factor activity, RNA polymerase II-specific"/>
    <property type="evidence" value="ECO:0007669"/>
    <property type="project" value="TreeGrafter"/>
</dbReference>
<keyword evidence="1" id="KW-0805">Transcription regulation</keyword>
<evidence type="ECO:0000256" key="1">
    <source>
        <dbReference type="ARBA" id="ARBA00023015"/>
    </source>
</evidence>
<keyword evidence="2" id="KW-0804">Transcription</keyword>
<evidence type="ECO:0000256" key="2">
    <source>
        <dbReference type="ARBA" id="ARBA00023163"/>
    </source>
</evidence>
<feature type="non-terminal residue" evidence="5">
    <location>
        <position position="440"/>
    </location>
</feature>
<reference evidence="5 6" key="1">
    <citation type="submission" date="2013-11" db="EMBL/GenBank/DDBJ databases">
        <title>Genome sequencing of Stegodyphus mimosarum.</title>
        <authorList>
            <person name="Bechsgaard J."/>
        </authorList>
    </citation>
    <scope>NUCLEOTIDE SEQUENCE [LARGE SCALE GENOMIC DNA]</scope>
</reference>
<feature type="compositionally biased region" description="Polar residues" evidence="4">
    <location>
        <begin position="52"/>
        <end position="69"/>
    </location>
</feature>
<protein>
    <submittedName>
        <fullName evidence="5">Single-minded-like protein</fullName>
    </submittedName>
</protein>
<sequence length="440" mass="47849">MQSYATVVHNTRSSRPHCIVSVNYVLSKQEAESLQLEIEQIRKPEPLYPAAASTTQSHSTNGTSTITPTRSRHQRSKSRKSPYLYEDSNIGCIRGEPVDPCLYEMNSFPLHHAAFSAVTHSPYTDMAATNSAPQYPHSPHLAMGLLDPGGGGFLPHYSHQRLSPLSHPESSYEREERYAVHNYASFPPCEASVVSSSPDVDPDPLQPMSCIIPPQQDICTSAGGYVAPVPPQAHELPVGHHLLYPAPVGAGGGPFSSPSDSMLSESDLESFPNGRTESPHSASSTSSPLHHQQQQQHSNIKPPSSALGPVLRSSSSNQYKSVITTTSLQAAAAATTDFLNPRLTKQQPFQQRNYASCSPVDSPYNDSCYFESARQQSHLDSSIKYALTKCDNYADKTYCVNSANGTNEYGCTTTADGVQPQYTSVIVDAQQYQMANGFVH</sequence>
<dbReference type="GO" id="GO:0000977">
    <property type="term" value="F:RNA polymerase II transcription regulatory region sequence-specific DNA binding"/>
    <property type="evidence" value="ECO:0007669"/>
    <property type="project" value="TreeGrafter"/>
</dbReference>
<feature type="region of interest" description="Disordered" evidence="4">
    <location>
        <begin position="253"/>
        <end position="313"/>
    </location>
</feature>
<gene>
    <name evidence="5" type="ORF">X975_15055</name>
</gene>